<dbReference type="EMBL" id="CALYLO010000004">
    <property type="protein sequence ID" value="CAH8245783.1"/>
    <property type="molecule type" value="Genomic_DNA"/>
</dbReference>
<dbReference type="PANTHER" id="PTHR12110:SF53">
    <property type="entry name" value="BLR5974 PROTEIN"/>
    <property type="match status" value="1"/>
</dbReference>
<dbReference type="InterPro" id="IPR050312">
    <property type="entry name" value="IolE/XylAMocC-like"/>
</dbReference>
<dbReference type="InterPro" id="IPR036237">
    <property type="entry name" value="Xyl_isomerase-like_sf"/>
</dbReference>
<dbReference type="Pfam" id="PF01261">
    <property type="entry name" value="AP_endonuc_2"/>
    <property type="match status" value="1"/>
</dbReference>
<evidence type="ECO:0000313" key="3">
    <source>
        <dbReference type="Proteomes" id="UP001154322"/>
    </source>
</evidence>
<keyword evidence="2" id="KW-0413">Isomerase</keyword>
<feature type="domain" description="Xylose isomerase-like TIM barrel" evidence="1">
    <location>
        <begin position="26"/>
        <end position="267"/>
    </location>
</feature>
<sequence>MKLGVSIYSLHAALQDKRMTVLDVLDWMKAQGADHAEIVDMDLDLANHPDRVDAIRQKAAEIGLELSNYCIGANFAGLDDEAFAKEVARVKSHVDVAHRLGVKRMRHDVAWRSYPETDVSYFEQDFPALVEACRQIADYAAGFGITTSVENHGFYIQASERVKRLVLAVDRENFRTTMDVGNFTCADENPLNAVRNNVGLASMVHLKDFYIRPADRNPGEGWFRSLHGNYLRGAIVGQGDLPMYDIIRTVKKAGYDGYVSIEFEGMEDCLRGTKIGIENARRIWSEV</sequence>
<evidence type="ECO:0000259" key="1">
    <source>
        <dbReference type="Pfam" id="PF01261"/>
    </source>
</evidence>
<protein>
    <submittedName>
        <fullName evidence="2">Sugar phosphate isomerase/epimerase</fullName>
    </submittedName>
</protein>
<dbReference type="PANTHER" id="PTHR12110">
    <property type="entry name" value="HYDROXYPYRUVATE ISOMERASE"/>
    <property type="match status" value="1"/>
</dbReference>
<proteinExistence type="predicted"/>
<name>A0ABM9G2C9_9BACL</name>
<dbReference type="RefSeq" id="WP_213427171.1">
    <property type="nucleotide sequence ID" value="NZ_AP031286.1"/>
</dbReference>
<evidence type="ECO:0000313" key="2">
    <source>
        <dbReference type="EMBL" id="CAH8245783.1"/>
    </source>
</evidence>
<organism evidence="2 3">
    <name type="scientific">Paenibacillus melissococcoides</name>
    <dbReference type="NCBI Taxonomy" id="2912268"/>
    <lineage>
        <taxon>Bacteria</taxon>
        <taxon>Bacillati</taxon>
        <taxon>Bacillota</taxon>
        <taxon>Bacilli</taxon>
        <taxon>Bacillales</taxon>
        <taxon>Paenibacillaceae</taxon>
        <taxon>Paenibacillus</taxon>
    </lineage>
</organism>
<comment type="caution">
    <text evidence="2">The sequence shown here is derived from an EMBL/GenBank/DDBJ whole genome shotgun (WGS) entry which is preliminary data.</text>
</comment>
<reference evidence="2" key="1">
    <citation type="submission" date="2022-06" db="EMBL/GenBank/DDBJ databases">
        <authorList>
            <person name="Dietemann V."/>
            <person name="Ory F."/>
            <person name="Dainat B."/>
            <person name="Oberhansli S."/>
        </authorList>
    </citation>
    <scope>NUCLEOTIDE SEQUENCE</scope>
    <source>
        <strain evidence="2">Ena-SAMPLE-TAB-26-04-2022-14:26:32:270-5432</strain>
    </source>
</reference>
<accession>A0ABM9G2C9</accession>
<dbReference type="SUPFAM" id="SSF51658">
    <property type="entry name" value="Xylose isomerase-like"/>
    <property type="match status" value="1"/>
</dbReference>
<dbReference type="Gene3D" id="3.20.20.150">
    <property type="entry name" value="Divalent-metal-dependent TIM barrel enzymes"/>
    <property type="match status" value="1"/>
</dbReference>
<dbReference type="GO" id="GO:0016853">
    <property type="term" value="F:isomerase activity"/>
    <property type="evidence" value="ECO:0007669"/>
    <property type="project" value="UniProtKB-KW"/>
</dbReference>
<keyword evidence="3" id="KW-1185">Reference proteome</keyword>
<gene>
    <name evidence="2" type="ORF">WJ0W_003018</name>
</gene>
<dbReference type="InterPro" id="IPR013022">
    <property type="entry name" value="Xyl_isomerase-like_TIM-brl"/>
</dbReference>
<dbReference type="Proteomes" id="UP001154322">
    <property type="component" value="Unassembled WGS sequence"/>
</dbReference>